<dbReference type="Pfam" id="PF01585">
    <property type="entry name" value="G-patch"/>
    <property type="match status" value="1"/>
</dbReference>
<dbReference type="Proteomes" id="UP001151287">
    <property type="component" value="Unassembled WGS sequence"/>
</dbReference>
<dbReference type="PANTHER" id="PTHR20923">
    <property type="entry name" value="BAT4 PROTEIN-RELATED"/>
    <property type="match status" value="1"/>
</dbReference>
<dbReference type="SMART" id="SM00443">
    <property type="entry name" value="G_patch"/>
    <property type="match status" value="1"/>
</dbReference>
<dbReference type="EMBL" id="JAMQYH010000003">
    <property type="protein sequence ID" value="KAJ1694123.1"/>
    <property type="molecule type" value="Genomic_DNA"/>
</dbReference>
<proteinExistence type="predicted"/>
<comment type="caution">
    <text evidence="3">The sequence shown here is derived from an EMBL/GenBank/DDBJ whole genome shotgun (WGS) entry which is preliminary data.</text>
</comment>
<name>A0A9Q0HQE8_9POAL</name>
<sequence>MEGDYANSQLKHRREGDMEAEVGCSRSAIDSSNIGFQLLKKCGWKEGTGLGASEQGRLEPIETRVKNNKRGLGADRKNKKPKVQKDPPNPEVNAPKKLTKKAKLATKRLKKLQEEEKRLQEKEFEREFFRMFWPDNV</sequence>
<feature type="domain" description="G-patch" evidence="2">
    <location>
        <begin position="31"/>
        <end position="77"/>
    </location>
</feature>
<dbReference type="PANTHER" id="PTHR20923:SF1">
    <property type="entry name" value="G PATCH DOMAIN AND ANKYRIN REPEAT-CONTAINING PROTEIN 1"/>
    <property type="match status" value="1"/>
</dbReference>
<reference evidence="3" key="1">
    <citation type="journal article" date="2022" name="Cell">
        <title>Repeat-based holocentromeres influence genome architecture and karyotype evolution.</title>
        <authorList>
            <person name="Hofstatter P.G."/>
            <person name="Thangavel G."/>
            <person name="Lux T."/>
            <person name="Neumann P."/>
            <person name="Vondrak T."/>
            <person name="Novak P."/>
            <person name="Zhang M."/>
            <person name="Costa L."/>
            <person name="Castellani M."/>
            <person name="Scott A."/>
            <person name="Toegelov H."/>
            <person name="Fuchs J."/>
            <person name="Mata-Sucre Y."/>
            <person name="Dias Y."/>
            <person name="Vanzela A.L.L."/>
            <person name="Huettel B."/>
            <person name="Almeida C.C.S."/>
            <person name="Simkova H."/>
            <person name="Souza G."/>
            <person name="Pedrosa-Harand A."/>
            <person name="Macas J."/>
            <person name="Mayer K.F.X."/>
            <person name="Houben A."/>
            <person name="Marques A."/>
        </authorList>
    </citation>
    <scope>NUCLEOTIDE SEQUENCE</scope>
    <source>
        <strain evidence="3">RhyBre1mFocal</strain>
    </source>
</reference>
<feature type="compositionally biased region" description="Basic and acidic residues" evidence="1">
    <location>
        <begin position="56"/>
        <end position="65"/>
    </location>
</feature>
<feature type="region of interest" description="Disordered" evidence="1">
    <location>
        <begin position="1"/>
        <end position="20"/>
    </location>
</feature>
<evidence type="ECO:0000259" key="2">
    <source>
        <dbReference type="PROSITE" id="PS50174"/>
    </source>
</evidence>
<dbReference type="PROSITE" id="PS50174">
    <property type="entry name" value="G_PATCH"/>
    <property type="match status" value="1"/>
</dbReference>
<dbReference type="InterPro" id="IPR039146">
    <property type="entry name" value="GPANK1"/>
</dbReference>
<dbReference type="InterPro" id="IPR000467">
    <property type="entry name" value="G_patch_dom"/>
</dbReference>
<dbReference type="GO" id="GO:0003676">
    <property type="term" value="F:nucleic acid binding"/>
    <property type="evidence" value="ECO:0007669"/>
    <property type="project" value="InterPro"/>
</dbReference>
<keyword evidence="4" id="KW-1185">Reference proteome</keyword>
<dbReference type="AlphaFoldDB" id="A0A9Q0HQE8"/>
<protein>
    <recommendedName>
        <fullName evidence="2">G-patch domain-containing protein</fullName>
    </recommendedName>
</protein>
<evidence type="ECO:0000313" key="3">
    <source>
        <dbReference type="EMBL" id="KAJ1694123.1"/>
    </source>
</evidence>
<evidence type="ECO:0000256" key="1">
    <source>
        <dbReference type="SAM" id="MobiDB-lite"/>
    </source>
</evidence>
<organism evidence="3 4">
    <name type="scientific">Rhynchospora breviuscula</name>
    <dbReference type="NCBI Taxonomy" id="2022672"/>
    <lineage>
        <taxon>Eukaryota</taxon>
        <taxon>Viridiplantae</taxon>
        <taxon>Streptophyta</taxon>
        <taxon>Embryophyta</taxon>
        <taxon>Tracheophyta</taxon>
        <taxon>Spermatophyta</taxon>
        <taxon>Magnoliopsida</taxon>
        <taxon>Liliopsida</taxon>
        <taxon>Poales</taxon>
        <taxon>Cyperaceae</taxon>
        <taxon>Cyperoideae</taxon>
        <taxon>Rhynchosporeae</taxon>
        <taxon>Rhynchospora</taxon>
    </lineage>
</organism>
<feature type="region of interest" description="Disordered" evidence="1">
    <location>
        <begin position="48"/>
        <end position="103"/>
    </location>
</feature>
<dbReference type="OrthoDB" id="21470at2759"/>
<evidence type="ECO:0000313" key="4">
    <source>
        <dbReference type="Proteomes" id="UP001151287"/>
    </source>
</evidence>
<accession>A0A9Q0HQE8</accession>
<gene>
    <name evidence="3" type="ORF">LUZ63_010821</name>
</gene>